<comment type="similarity">
    <text evidence="2">Belongs to the major facilitator superfamily.</text>
</comment>
<evidence type="ECO:0000256" key="24">
    <source>
        <dbReference type="ARBA" id="ARBA00046376"/>
    </source>
</evidence>
<evidence type="ECO:0000256" key="14">
    <source>
        <dbReference type="ARBA" id="ARBA00044898"/>
    </source>
</evidence>
<comment type="catalytic activity">
    <reaction evidence="16">
        <text>L-lysyl-L-lysine(out) = L-lysyl-L-lysine(in)</text>
        <dbReference type="Rhea" id="RHEA:79403"/>
        <dbReference type="ChEBI" id="CHEBI:229956"/>
    </reaction>
</comment>
<feature type="transmembrane region" description="Helical" evidence="25">
    <location>
        <begin position="84"/>
        <end position="109"/>
    </location>
</feature>
<evidence type="ECO:0000256" key="23">
    <source>
        <dbReference type="ARBA" id="ARBA00045709"/>
    </source>
</evidence>
<evidence type="ECO:0000313" key="26">
    <source>
        <dbReference type="EMBL" id="HDR52049.1"/>
    </source>
</evidence>
<comment type="catalytic activity">
    <reaction evidence="10">
        <text>L-alpha-aminoacyl-L-arginine(out) = L-alpha-aminoacyl-L-arginine(in)</text>
        <dbReference type="Rhea" id="RHEA:79367"/>
        <dbReference type="ChEBI" id="CHEBI:229968"/>
    </reaction>
</comment>
<feature type="transmembrane region" description="Helical" evidence="25">
    <location>
        <begin position="393"/>
        <end position="413"/>
    </location>
</feature>
<evidence type="ECO:0000256" key="13">
    <source>
        <dbReference type="ARBA" id="ARBA00044893"/>
    </source>
</evidence>
<dbReference type="GO" id="GO:0005765">
    <property type="term" value="C:lysosomal membrane"/>
    <property type="evidence" value="ECO:0007669"/>
    <property type="project" value="UniProtKB-SubCell"/>
</dbReference>
<dbReference type="PANTHER" id="PTHR23512:SF3">
    <property type="entry name" value="MAJOR FACILITATOR SUPERFAMILY DOMAIN-CONTAINING PROTEIN 1"/>
    <property type="match status" value="1"/>
</dbReference>
<keyword evidence="5 25" id="KW-1133">Transmembrane helix</keyword>
<feature type="transmembrane region" description="Helical" evidence="25">
    <location>
        <begin position="419"/>
        <end position="441"/>
    </location>
</feature>
<evidence type="ECO:0000256" key="12">
    <source>
        <dbReference type="ARBA" id="ARBA00044891"/>
    </source>
</evidence>
<comment type="subunit">
    <text evidence="24">Homodimer. Interacts with lysosomal protein GLMP (via lumenal domain); the interaction starts while both proteins are still in the endoplasmic reticulum and is required for stabilization of MFSD1 in lysosomes but has no direct effect on its targeting to lysosomes or transporter activity.</text>
</comment>
<evidence type="ECO:0000256" key="3">
    <source>
        <dbReference type="ARBA" id="ARBA00022448"/>
    </source>
</evidence>
<keyword evidence="6 25" id="KW-0472">Membrane</keyword>
<feature type="transmembrane region" description="Helical" evidence="25">
    <location>
        <begin position="183"/>
        <end position="204"/>
    </location>
</feature>
<dbReference type="InterPro" id="IPR036259">
    <property type="entry name" value="MFS_trans_sf"/>
</dbReference>
<feature type="transmembrane region" description="Helical" evidence="25">
    <location>
        <begin position="150"/>
        <end position="171"/>
    </location>
</feature>
<evidence type="ECO:0000256" key="5">
    <source>
        <dbReference type="ARBA" id="ARBA00022989"/>
    </source>
</evidence>
<evidence type="ECO:0000256" key="8">
    <source>
        <dbReference type="ARBA" id="ARBA00044876"/>
    </source>
</evidence>
<comment type="catalytic activity">
    <reaction evidence="18">
        <text>L-histidyl-L-alpha-amino acid(out) = L-histidyl-L-alpha-amino acid(in)</text>
        <dbReference type="Rhea" id="RHEA:79379"/>
        <dbReference type="ChEBI" id="CHEBI:229964"/>
    </reaction>
</comment>
<keyword evidence="3" id="KW-0813">Transport</keyword>
<evidence type="ECO:0000256" key="4">
    <source>
        <dbReference type="ARBA" id="ARBA00022692"/>
    </source>
</evidence>
<feature type="transmembrane region" description="Helical" evidence="25">
    <location>
        <begin position="257"/>
        <end position="278"/>
    </location>
</feature>
<comment type="catalytic activity">
    <reaction evidence="13">
        <text>L-alpha-aminoacyl-L-lysine(out) = L-alpha-aminoacyl-L-lysine(in)</text>
        <dbReference type="Rhea" id="RHEA:79383"/>
        <dbReference type="ChEBI" id="CHEBI:229966"/>
    </reaction>
</comment>
<dbReference type="AlphaFoldDB" id="A0A831LNL1"/>
<dbReference type="EMBL" id="DSDK01000579">
    <property type="protein sequence ID" value="HDR52049.1"/>
    <property type="molecule type" value="Genomic_DNA"/>
</dbReference>
<feature type="transmembrane region" description="Helical" evidence="25">
    <location>
        <begin position="368"/>
        <end position="386"/>
    </location>
</feature>
<evidence type="ECO:0000256" key="2">
    <source>
        <dbReference type="ARBA" id="ARBA00008335"/>
    </source>
</evidence>
<evidence type="ECO:0000256" key="25">
    <source>
        <dbReference type="SAM" id="Phobius"/>
    </source>
</evidence>
<comment type="caution">
    <text evidence="26">The sequence shown here is derived from an EMBL/GenBank/DDBJ whole genome shotgun (WGS) entry which is preliminary data.</text>
</comment>
<keyword evidence="7" id="KW-0458">Lysosome</keyword>
<accession>A0A831LNL1</accession>
<name>A0A831LNL1_9BACT</name>
<proteinExistence type="inferred from homology"/>
<evidence type="ECO:0000256" key="18">
    <source>
        <dbReference type="ARBA" id="ARBA00044912"/>
    </source>
</evidence>
<evidence type="ECO:0000256" key="15">
    <source>
        <dbReference type="ARBA" id="ARBA00044899"/>
    </source>
</evidence>
<dbReference type="Proteomes" id="UP000886047">
    <property type="component" value="Unassembled WGS sequence"/>
</dbReference>
<dbReference type="InterPro" id="IPR011701">
    <property type="entry name" value="MFS"/>
</dbReference>
<evidence type="ECO:0000256" key="20">
    <source>
        <dbReference type="ARBA" id="ARBA00044924"/>
    </source>
</evidence>
<feature type="transmembrane region" description="Helical" evidence="25">
    <location>
        <begin position="12"/>
        <end position="32"/>
    </location>
</feature>
<organism evidence="26">
    <name type="scientific">Mariniphaga anaerophila</name>
    <dbReference type="NCBI Taxonomy" id="1484053"/>
    <lineage>
        <taxon>Bacteria</taxon>
        <taxon>Pseudomonadati</taxon>
        <taxon>Bacteroidota</taxon>
        <taxon>Bacteroidia</taxon>
        <taxon>Marinilabiliales</taxon>
        <taxon>Prolixibacteraceae</taxon>
        <taxon>Mariniphaga</taxon>
    </lineage>
</organism>
<evidence type="ECO:0000256" key="22">
    <source>
        <dbReference type="ARBA" id="ARBA00045018"/>
    </source>
</evidence>
<dbReference type="PANTHER" id="PTHR23512">
    <property type="entry name" value="MAJOR FACILITATOR SUPERFAMILY DOMAIN-CONTAINING PROTEIN 1"/>
    <property type="match status" value="1"/>
</dbReference>
<comment type="catalytic activity">
    <reaction evidence="17">
        <text>L-arginyl-glycine(out) = L-arginyl-glycine(in)</text>
        <dbReference type="Rhea" id="RHEA:79391"/>
        <dbReference type="ChEBI" id="CHEBI:229955"/>
    </reaction>
</comment>
<comment type="function">
    <text evidence="23">Lysosomal dipeptide uniporter that selectively exports lysine, arginine or histidine-containing dipeptides with a net positive charge from the lysosome lumen into the cytosol. Could play a role in a specific type of protein O-glycosylation indirectly regulating macrophages migration and tissue invasion. Also essential for liver homeostasis.</text>
</comment>
<comment type="catalytic activity">
    <reaction evidence="12">
        <text>L-lysyl-L-alpha-amino acid(out) = L-lysyl-L-alpha-amino acid(in)</text>
        <dbReference type="Rhea" id="RHEA:79387"/>
        <dbReference type="ChEBI" id="CHEBI:229965"/>
    </reaction>
</comment>
<feature type="transmembrane region" description="Helical" evidence="25">
    <location>
        <begin position="298"/>
        <end position="325"/>
    </location>
</feature>
<comment type="catalytic activity">
    <reaction evidence="15">
        <text>L-arginyl-L-alpha-amino acid(out) = L-arginyl-L-alpha-amino acid(in)</text>
        <dbReference type="Rhea" id="RHEA:79371"/>
        <dbReference type="ChEBI" id="CHEBI:84315"/>
    </reaction>
</comment>
<reference evidence="26" key="1">
    <citation type="journal article" date="2020" name="mSystems">
        <title>Genome- and Community-Level Interaction Insights into Carbon Utilization and Element Cycling Functions of Hydrothermarchaeota in Hydrothermal Sediment.</title>
        <authorList>
            <person name="Zhou Z."/>
            <person name="Liu Y."/>
            <person name="Xu W."/>
            <person name="Pan J."/>
            <person name="Luo Z.H."/>
            <person name="Li M."/>
        </authorList>
    </citation>
    <scope>NUCLEOTIDE SEQUENCE [LARGE SCALE GENOMIC DNA]</scope>
    <source>
        <strain evidence="26">SpSt-1217</strain>
    </source>
</reference>
<evidence type="ECO:0000256" key="16">
    <source>
        <dbReference type="ARBA" id="ARBA00044900"/>
    </source>
</evidence>
<feature type="transmembrane region" description="Helical" evidence="25">
    <location>
        <begin position="115"/>
        <end position="138"/>
    </location>
</feature>
<evidence type="ECO:0000256" key="19">
    <source>
        <dbReference type="ARBA" id="ARBA00044919"/>
    </source>
</evidence>
<comment type="subcellular location">
    <subcellularLocation>
        <location evidence="1">Lysosome membrane</location>
        <topology evidence="1">Multi-pass membrane protein</topology>
    </subcellularLocation>
</comment>
<dbReference type="Pfam" id="PF07690">
    <property type="entry name" value="MFS_1"/>
    <property type="match status" value="1"/>
</dbReference>
<comment type="catalytic activity">
    <reaction evidence="9">
        <text>L-histidyl-glycine(out) = L-histidyl-glycine(in)</text>
        <dbReference type="Rhea" id="RHEA:79395"/>
        <dbReference type="ChEBI" id="CHEBI:229957"/>
    </reaction>
</comment>
<evidence type="ECO:0000256" key="1">
    <source>
        <dbReference type="ARBA" id="ARBA00004155"/>
    </source>
</evidence>
<comment type="catalytic activity">
    <reaction evidence="8">
        <text>L-lysyl-L-alanine(out) = L-lysyl-L-alanine(in)</text>
        <dbReference type="Rhea" id="RHEA:79399"/>
        <dbReference type="ChEBI" id="CHEBI:229954"/>
    </reaction>
</comment>
<keyword evidence="4 25" id="KW-0812">Transmembrane</keyword>
<evidence type="ECO:0000256" key="6">
    <source>
        <dbReference type="ARBA" id="ARBA00023136"/>
    </source>
</evidence>
<feature type="transmembrane region" description="Helical" evidence="25">
    <location>
        <begin position="337"/>
        <end position="362"/>
    </location>
</feature>
<evidence type="ECO:0000256" key="7">
    <source>
        <dbReference type="ARBA" id="ARBA00023228"/>
    </source>
</evidence>
<feature type="transmembrane region" description="Helical" evidence="25">
    <location>
        <begin position="522"/>
        <end position="541"/>
    </location>
</feature>
<feature type="transmembrane region" description="Helical" evidence="25">
    <location>
        <begin position="453"/>
        <end position="477"/>
    </location>
</feature>
<evidence type="ECO:0000256" key="17">
    <source>
        <dbReference type="ARBA" id="ARBA00044903"/>
    </source>
</evidence>
<dbReference type="GO" id="GO:0022857">
    <property type="term" value="F:transmembrane transporter activity"/>
    <property type="evidence" value="ECO:0007669"/>
    <property type="project" value="InterPro"/>
</dbReference>
<evidence type="ECO:0000256" key="9">
    <source>
        <dbReference type="ARBA" id="ARBA00044878"/>
    </source>
</evidence>
<evidence type="ECO:0000256" key="11">
    <source>
        <dbReference type="ARBA" id="ARBA00044884"/>
    </source>
</evidence>
<comment type="catalytic activity">
    <reaction evidence="20">
        <text>L-lysyl-glycine(out) = L-lysyl-glycine(in)</text>
        <dbReference type="Rhea" id="RHEA:79407"/>
        <dbReference type="ChEBI" id="CHEBI:191202"/>
    </reaction>
</comment>
<dbReference type="SUPFAM" id="SSF103473">
    <property type="entry name" value="MFS general substrate transporter"/>
    <property type="match status" value="2"/>
</dbReference>
<protein>
    <recommendedName>
        <fullName evidence="21">Lysosomal dipeptide transporter MFSD1</fullName>
    </recommendedName>
    <alternativeName>
        <fullName evidence="22">Major facilitator superfamily domain-containing protein 1</fullName>
    </alternativeName>
</protein>
<evidence type="ECO:0000256" key="10">
    <source>
        <dbReference type="ARBA" id="ARBA00044881"/>
    </source>
</evidence>
<evidence type="ECO:0000256" key="21">
    <source>
        <dbReference type="ARBA" id="ARBA00044985"/>
    </source>
</evidence>
<feature type="transmembrane region" description="Helical" evidence="25">
    <location>
        <begin position="57"/>
        <end position="77"/>
    </location>
</feature>
<comment type="catalytic activity">
    <reaction evidence="11">
        <text>L-alpha-aminoacyl-L-histidine(out) = L-alpha-aminoacyl-L-histidine(in)</text>
        <dbReference type="Rhea" id="RHEA:79375"/>
        <dbReference type="ChEBI" id="CHEBI:229967"/>
    </reaction>
</comment>
<gene>
    <name evidence="26" type="ORF">ENN90_10610</name>
</gene>
<sequence>MNDSKRTLKDSAAIRWLMLVLVSSLMFSTYYFQDFFSPLRELMETDLGINSEEFGRVIGLTTIANMFGMIIVGGIILDKWGIRLAGLAFGGLATLGGVITALASMGVFGDDKSSVLTGLIIGRILYGSGLEVVCVVVTRTIVKWFKGYELALAMAINMGFGRLGSALAIAISLDIAGVSVSPAVVFAAALIGVSLIFFVVYMFFDIKMDKQVKAIKAAELAQEEAALAAGAVQEKVEATDEDFKFSDLVKLATNKSFIYIALLCVAFYSAVFPFIQYAPDLLVNKFGFSYVLPESATVVAFGSEALGSSLVFIVIFIFALSVTLIPNNLREKSAKRLSVIVIVGVFSIIVYLVRDTLGVWLVNGPKTASLIPLGTIIFTPIFGSYVDKKGKAASLMILGSLLLIFAHLSLSVFQSPMLAYFGLLSLGIAFSLVPAAMWPSVAKIVAENRLGTAYASMFTVQNWGLGAFFWGIGALLYKVNPAVVKAISDMRESLLAQGFTGGEVADKIKLLQIEGSLPYYDYTWPILMLVACGVISIFLAFKLKQADKEQGYGLELPSGEKPE</sequence>
<comment type="catalytic activity">
    <reaction evidence="19">
        <text>L-alanyl-L-lysine(out) = L-alanyl-L-lysine(in)</text>
        <dbReference type="Rhea" id="RHEA:79415"/>
        <dbReference type="ChEBI" id="CHEBI:192470"/>
    </reaction>
</comment>
<comment type="catalytic activity">
    <reaction evidence="14">
        <text>L-aspartyl-L-lysine(out) = L-aspartyl-L-lysine(in)</text>
        <dbReference type="Rhea" id="RHEA:79411"/>
        <dbReference type="ChEBI" id="CHEBI:229953"/>
    </reaction>
</comment>
<dbReference type="Gene3D" id="1.20.1250.20">
    <property type="entry name" value="MFS general substrate transporter like domains"/>
    <property type="match status" value="2"/>
</dbReference>
<dbReference type="InterPro" id="IPR052187">
    <property type="entry name" value="MFSD1"/>
</dbReference>